<dbReference type="AlphaFoldDB" id="A0A1E3QL00"/>
<evidence type="ECO:0000259" key="5">
    <source>
        <dbReference type="PROSITE" id="PS51792"/>
    </source>
</evidence>
<keyword evidence="3" id="KW-0862">Zinc</keyword>
<dbReference type="OrthoDB" id="6407410at2759"/>
<comment type="similarity">
    <text evidence="1 4">Belongs to the yippee family.</text>
</comment>
<keyword evidence="7" id="KW-1185">Reference proteome</keyword>
<evidence type="ECO:0000256" key="2">
    <source>
        <dbReference type="ARBA" id="ARBA00022723"/>
    </source>
</evidence>
<feature type="domain" description="Yippee" evidence="5">
    <location>
        <begin position="20"/>
        <end position="117"/>
    </location>
</feature>
<name>A0A1E3QL00_9ASCO</name>
<evidence type="ECO:0000256" key="3">
    <source>
        <dbReference type="ARBA" id="ARBA00022833"/>
    </source>
</evidence>
<evidence type="ECO:0000313" key="6">
    <source>
        <dbReference type="EMBL" id="ODQ78379.1"/>
    </source>
</evidence>
<dbReference type="EMBL" id="KV454435">
    <property type="protein sequence ID" value="ODQ78379.1"/>
    <property type="molecule type" value="Genomic_DNA"/>
</dbReference>
<dbReference type="RefSeq" id="XP_018983707.1">
    <property type="nucleotide sequence ID" value="XM_019131940.1"/>
</dbReference>
<keyword evidence="2" id="KW-0479">Metal-binding</keyword>
<dbReference type="STRING" id="984486.A0A1E3QL00"/>
<gene>
    <name evidence="6" type="ORF">BABINDRAFT_39685</name>
</gene>
<dbReference type="Proteomes" id="UP000094336">
    <property type="component" value="Unassembled WGS sequence"/>
</dbReference>
<dbReference type="Pfam" id="PF03226">
    <property type="entry name" value="Yippee-Mis18"/>
    <property type="match status" value="1"/>
</dbReference>
<evidence type="ECO:0000256" key="4">
    <source>
        <dbReference type="RuleBase" id="RU110713"/>
    </source>
</evidence>
<dbReference type="InterPro" id="IPR039058">
    <property type="entry name" value="Yippee_fam"/>
</dbReference>
<dbReference type="InterPro" id="IPR034751">
    <property type="entry name" value="Yippee"/>
</dbReference>
<sequence>MGLLYSTYLDHPQQRERHITTYTCNRCRTHLLMSNYILSSDFSGRTGDAFLVKYVVNVTEGELQRRKMTTGVYEVRNITCHQCNNLVGWRYVHAELPQQKYKEGNYILEINCMYANGPES</sequence>
<evidence type="ECO:0000313" key="7">
    <source>
        <dbReference type="Proteomes" id="UP000094336"/>
    </source>
</evidence>
<dbReference type="InterPro" id="IPR004910">
    <property type="entry name" value="Yippee/Mis18/Cereblon"/>
</dbReference>
<dbReference type="PANTHER" id="PTHR13848">
    <property type="entry name" value="PROTEIN YIPPEE-LIKE CG15309-RELATED"/>
    <property type="match status" value="1"/>
</dbReference>
<protein>
    <recommendedName>
        <fullName evidence="4">Protein yippee-like</fullName>
    </recommendedName>
</protein>
<reference evidence="7" key="1">
    <citation type="submission" date="2016-05" db="EMBL/GenBank/DDBJ databases">
        <title>Comparative genomics of biotechnologically important yeasts.</title>
        <authorList>
            <consortium name="DOE Joint Genome Institute"/>
            <person name="Riley R."/>
            <person name="Haridas S."/>
            <person name="Wolfe K.H."/>
            <person name="Lopes M.R."/>
            <person name="Hittinger C.T."/>
            <person name="Goker M."/>
            <person name="Salamov A."/>
            <person name="Wisecaver J."/>
            <person name="Long T.M."/>
            <person name="Aerts A.L."/>
            <person name="Barry K."/>
            <person name="Choi C."/>
            <person name="Clum A."/>
            <person name="Coughlan A.Y."/>
            <person name="Deshpande S."/>
            <person name="Douglass A.P."/>
            <person name="Hanson S.J."/>
            <person name="Klenk H.-P."/>
            <person name="Labutti K."/>
            <person name="Lapidus A."/>
            <person name="Lindquist E."/>
            <person name="Lipzen A."/>
            <person name="Meier-Kolthoff J.P."/>
            <person name="Ohm R.A."/>
            <person name="Otillar R.P."/>
            <person name="Pangilinan J."/>
            <person name="Peng Y."/>
            <person name="Rokas A."/>
            <person name="Rosa C.A."/>
            <person name="Scheuner C."/>
            <person name="Sibirny A.A."/>
            <person name="Slot J.C."/>
            <person name="Stielow J.B."/>
            <person name="Sun H."/>
            <person name="Kurtzman C.P."/>
            <person name="Blackwell M."/>
            <person name="Grigoriev I.V."/>
            <person name="Jeffries T.W."/>
        </authorList>
    </citation>
    <scope>NUCLEOTIDE SEQUENCE [LARGE SCALE GENOMIC DNA]</scope>
    <source>
        <strain evidence="7">NRRL Y-12698</strain>
    </source>
</reference>
<dbReference type="GO" id="GO:0046872">
    <property type="term" value="F:metal ion binding"/>
    <property type="evidence" value="ECO:0007669"/>
    <property type="project" value="UniProtKB-KW"/>
</dbReference>
<evidence type="ECO:0000256" key="1">
    <source>
        <dbReference type="ARBA" id="ARBA00005613"/>
    </source>
</evidence>
<proteinExistence type="inferred from homology"/>
<dbReference type="PROSITE" id="PS51792">
    <property type="entry name" value="YIPPEE"/>
    <property type="match status" value="1"/>
</dbReference>
<dbReference type="GeneID" id="30149793"/>
<organism evidence="6 7">
    <name type="scientific">Babjeviella inositovora NRRL Y-12698</name>
    <dbReference type="NCBI Taxonomy" id="984486"/>
    <lineage>
        <taxon>Eukaryota</taxon>
        <taxon>Fungi</taxon>
        <taxon>Dikarya</taxon>
        <taxon>Ascomycota</taxon>
        <taxon>Saccharomycotina</taxon>
        <taxon>Pichiomycetes</taxon>
        <taxon>Serinales incertae sedis</taxon>
        <taxon>Babjeviella</taxon>
    </lineage>
</organism>
<accession>A0A1E3QL00</accession>